<proteinExistence type="predicted"/>
<protein>
    <submittedName>
        <fullName evidence="1">Uncharacterized protein</fullName>
    </submittedName>
</protein>
<evidence type="ECO:0000313" key="1">
    <source>
        <dbReference type="EMBL" id="CAI9571439.1"/>
    </source>
</evidence>
<sequence length="39" mass="4122">MGTDEAALVGGTDGHCQASLMGTKRQQSYMALIGGTDWY</sequence>
<evidence type="ECO:0000313" key="2">
    <source>
        <dbReference type="Proteomes" id="UP001162483"/>
    </source>
</evidence>
<name>A0ABN9DFR3_9NEOB</name>
<accession>A0ABN9DFR3</accession>
<dbReference type="Proteomes" id="UP001162483">
    <property type="component" value="Unassembled WGS sequence"/>
</dbReference>
<comment type="caution">
    <text evidence="1">The sequence shown here is derived from an EMBL/GenBank/DDBJ whole genome shotgun (WGS) entry which is preliminary data.</text>
</comment>
<reference evidence="1" key="1">
    <citation type="submission" date="2023-05" db="EMBL/GenBank/DDBJ databases">
        <authorList>
            <person name="Stuckert A."/>
        </authorList>
    </citation>
    <scope>NUCLEOTIDE SEQUENCE</scope>
</reference>
<organism evidence="1 2">
    <name type="scientific">Staurois parvus</name>
    <dbReference type="NCBI Taxonomy" id="386267"/>
    <lineage>
        <taxon>Eukaryota</taxon>
        <taxon>Metazoa</taxon>
        <taxon>Chordata</taxon>
        <taxon>Craniata</taxon>
        <taxon>Vertebrata</taxon>
        <taxon>Euteleostomi</taxon>
        <taxon>Amphibia</taxon>
        <taxon>Batrachia</taxon>
        <taxon>Anura</taxon>
        <taxon>Neobatrachia</taxon>
        <taxon>Ranoidea</taxon>
        <taxon>Ranidae</taxon>
        <taxon>Staurois</taxon>
    </lineage>
</organism>
<dbReference type="EMBL" id="CATNWA010014403">
    <property type="protein sequence ID" value="CAI9571439.1"/>
    <property type="molecule type" value="Genomic_DNA"/>
</dbReference>
<gene>
    <name evidence="1" type="ORF">SPARVUS_LOCUS7247126</name>
</gene>
<keyword evidence="2" id="KW-1185">Reference proteome</keyword>